<evidence type="ECO:0000256" key="1">
    <source>
        <dbReference type="SAM" id="SignalP"/>
    </source>
</evidence>
<proteinExistence type="predicted"/>
<name>A0A1I3YS54_9PROT</name>
<dbReference type="CDD" id="cd13840">
    <property type="entry name" value="SMBP_like"/>
    <property type="match status" value="1"/>
</dbReference>
<feature type="signal peptide" evidence="1">
    <location>
        <begin position="1"/>
        <end position="23"/>
    </location>
</feature>
<dbReference type="OrthoDB" id="8549375at2"/>
<dbReference type="Proteomes" id="UP000199533">
    <property type="component" value="Unassembled WGS sequence"/>
</dbReference>
<dbReference type="Gene3D" id="1.20.120.660">
    <property type="entry name" value="IL-4 antagonist (De novo design) like domain"/>
    <property type="match status" value="1"/>
</dbReference>
<dbReference type="EMBL" id="FOSP01000004">
    <property type="protein sequence ID" value="SFK34590.1"/>
    <property type="molecule type" value="Genomic_DNA"/>
</dbReference>
<sequence>MKNFTANLVICFFTLFLNSQINASGFFGSSDSEGKSGLMAEAIKYAELAKTHKAHPEEIHEYAKMSLEYVKKAEIQAIEHDNTQARTHITESLRRLVEAIKHARMGHARIATEYIDDALVEMYQMTDN</sequence>
<organism evidence="2 3">
    <name type="scientific">Nitrosomonas aestuarii</name>
    <dbReference type="NCBI Taxonomy" id="52441"/>
    <lineage>
        <taxon>Bacteria</taxon>
        <taxon>Pseudomonadati</taxon>
        <taxon>Pseudomonadota</taxon>
        <taxon>Betaproteobacteria</taxon>
        <taxon>Nitrosomonadales</taxon>
        <taxon>Nitrosomonadaceae</taxon>
        <taxon>Nitrosomonas</taxon>
    </lineage>
</organism>
<keyword evidence="1" id="KW-0732">Signal</keyword>
<protein>
    <submittedName>
        <fullName evidence="2">Small metal-binding protein</fullName>
    </submittedName>
</protein>
<dbReference type="InterPro" id="IPR031877">
    <property type="entry name" value="SmbP"/>
</dbReference>
<dbReference type="GO" id="GO:0046872">
    <property type="term" value="F:metal ion binding"/>
    <property type="evidence" value="ECO:0007669"/>
    <property type="project" value="InterPro"/>
</dbReference>
<keyword evidence="3" id="KW-1185">Reference proteome</keyword>
<dbReference type="Pfam" id="PF16785">
    <property type="entry name" value="SMBP"/>
    <property type="match status" value="1"/>
</dbReference>
<feature type="chain" id="PRO_5011549859" evidence="1">
    <location>
        <begin position="24"/>
        <end position="128"/>
    </location>
</feature>
<reference evidence="3" key="1">
    <citation type="submission" date="2016-10" db="EMBL/GenBank/DDBJ databases">
        <authorList>
            <person name="Varghese N."/>
            <person name="Submissions S."/>
        </authorList>
    </citation>
    <scope>NUCLEOTIDE SEQUENCE [LARGE SCALE GENOMIC DNA]</scope>
    <source>
        <strain evidence="3">Nm69</strain>
    </source>
</reference>
<gene>
    <name evidence="2" type="ORF">SAMN05216302_1004126</name>
</gene>
<accession>A0A1I3YS54</accession>
<evidence type="ECO:0000313" key="3">
    <source>
        <dbReference type="Proteomes" id="UP000199533"/>
    </source>
</evidence>
<dbReference type="AlphaFoldDB" id="A0A1I3YS54"/>
<evidence type="ECO:0000313" key="2">
    <source>
        <dbReference type="EMBL" id="SFK34590.1"/>
    </source>
</evidence>
<dbReference type="RefSeq" id="WP_090697396.1">
    <property type="nucleotide sequence ID" value="NZ_FOSP01000004.1"/>
</dbReference>